<proteinExistence type="predicted"/>
<evidence type="ECO:0000313" key="1">
    <source>
        <dbReference type="EMBL" id="PNR99451.1"/>
    </source>
</evidence>
<sequence>MFTILPKKGISLGLGDRIGIATTGHIKVAKKYNFFPVFAQQSIRELNFTGRTFTDVRKDVLNALIEENYVGNSGFDGDHLKSDEEIQYALDSGITMLTLDCSEHMNKDSSIKDQIFEQFYNKSFFVNDMPIEYSDKNELNEIVSIYASVIERVIDVWNKFPKVNKKEVSFEVSVDETDVPTDEKTHFLISKYINDEGVKIDTLAPRFPGEFQKGIDYIGNVQEFKKSLIKQEKIAKYFGYRLSIHSGSDKFSIYPIIGEVTQGNYHLKTSGTSFLEAIKVVAQKDPEFFKKIWQTCLDKREEMDKYYHLSCNPFSVPKDLSPTEYLKNPDARQTLHVSYMFVLNPQYDFREKFFEILTKYQNEYHENVANHIEKHVKELKIEETIHKQKK</sequence>
<dbReference type="InterPro" id="IPR032586">
    <property type="entry name" value="UxaE"/>
</dbReference>
<comment type="caution">
    <text evidence="1">The sequence shown here is derived from an EMBL/GenBank/DDBJ whole genome shotgun (WGS) entry which is preliminary data.</text>
</comment>
<protein>
    <recommendedName>
        <fullName evidence="3">Tagaturonate/fructuronate epimerase</fullName>
    </recommendedName>
</protein>
<dbReference type="Gene3D" id="3.20.20.70">
    <property type="entry name" value="Aldolase class I"/>
    <property type="match status" value="1"/>
</dbReference>
<dbReference type="RefSeq" id="WP_103077081.1">
    <property type="nucleotide sequence ID" value="NZ_AZRN01000021.1"/>
</dbReference>
<keyword evidence="2" id="KW-1185">Reference proteome</keyword>
<dbReference type="GO" id="GO:0016853">
    <property type="term" value="F:isomerase activity"/>
    <property type="evidence" value="ECO:0007669"/>
    <property type="project" value="InterPro"/>
</dbReference>
<gene>
    <name evidence="1" type="ORF">X927_05630</name>
</gene>
<dbReference type="Proteomes" id="UP000236604">
    <property type="component" value="Unassembled WGS sequence"/>
</dbReference>
<dbReference type="Pfam" id="PF16257">
    <property type="entry name" value="UxaE"/>
    <property type="match status" value="1"/>
</dbReference>
<reference evidence="1 2" key="1">
    <citation type="submission" date="2013-12" db="EMBL/GenBank/DDBJ databases">
        <title>Comparative genomics of Petrotoga isolates.</title>
        <authorList>
            <person name="Nesbo C.L."/>
            <person name="Charchuk R."/>
            <person name="Chow K."/>
        </authorList>
    </citation>
    <scope>NUCLEOTIDE SEQUENCE [LARGE SCALE GENOMIC DNA]</scope>
    <source>
        <strain evidence="1 2">DSM 14811</strain>
    </source>
</reference>
<evidence type="ECO:0008006" key="3">
    <source>
        <dbReference type="Google" id="ProtNLM"/>
    </source>
</evidence>
<evidence type="ECO:0000313" key="2">
    <source>
        <dbReference type="Proteomes" id="UP000236604"/>
    </source>
</evidence>
<organism evidence="1 2">
    <name type="scientific">Petrotoga mexicana DSM 14811</name>
    <dbReference type="NCBI Taxonomy" id="1122954"/>
    <lineage>
        <taxon>Bacteria</taxon>
        <taxon>Thermotogati</taxon>
        <taxon>Thermotogota</taxon>
        <taxon>Thermotogae</taxon>
        <taxon>Petrotogales</taxon>
        <taxon>Petrotogaceae</taxon>
        <taxon>Petrotoga</taxon>
    </lineage>
</organism>
<dbReference type="InterPro" id="IPR013785">
    <property type="entry name" value="Aldolase_TIM"/>
</dbReference>
<accession>A0A2K1P9I3</accession>
<name>A0A2K1P9I3_9BACT</name>
<dbReference type="AlphaFoldDB" id="A0A2K1P9I3"/>
<dbReference type="EMBL" id="AZRN01000021">
    <property type="protein sequence ID" value="PNR99451.1"/>
    <property type="molecule type" value="Genomic_DNA"/>
</dbReference>